<organism evidence="2 3">
    <name type="scientific">Nocardia higoensis</name>
    <dbReference type="NCBI Taxonomy" id="228599"/>
    <lineage>
        <taxon>Bacteria</taxon>
        <taxon>Bacillati</taxon>
        <taxon>Actinomycetota</taxon>
        <taxon>Actinomycetes</taxon>
        <taxon>Mycobacteriales</taxon>
        <taxon>Nocardiaceae</taxon>
        <taxon>Nocardia</taxon>
    </lineage>
</organism>
<proteinExistence type="predicted"/>
<dbReference type="RefSeq" id="WP_195003694.1">
    <property type="nucleotide sequence ID" value="NZ_JADLQN010000003.1"/>
</dbReference>
<comment type="caution">
    <text evidence="2">The sequence shown here is derived from an EMBL/GenBank/DDBJ whole genome shotgun (WGS) entry which is preliminary data.</text>
</comment>
<keyword evidence="1" id="KW-0732">Signal</keyword>
<dbReference type="EMBL" id="JADLQN010000003">
    <property type="protein sequence ID" value="MBF6356884.1"/>
    <property type="molecule type" value="Genomic_DNA"/>
</dbReference>
<evidence type="ECO:0000313" key="3">
    <source>
        <dbReference type="Proteomes" id="UP000707731"/>
    </source>
</evidence>
<keyword evidence="3" id="KW-1185">Reference proteome</keyword>
<sequence length="124" mass="12352">MTRRLLCTAFFLGIGAATVAPGIAGADTAVPANPASGCPGAATFAGPGTITIKDPNAAKTGTIGGTYFQLAPPFVGPVTVTYNEGVEVVVQTGTGPGIGMLAGSYDRLGLPVRCDLIPGMFIQP</sequence>
<feature type="signal peptide" evidence="1">
    <location>
        <begin position="1"/>
        <end position="19"/>
    </location>
</feature>
<accession>A0ABS0DEP2</accession>
<protein>
    <submittedName>
        <fullName evidence="2">Uncharacterized protein</fullName>
    </submittedName>
</protein>
<evidence type="ECO:0000313" key="2">
    <source>
        <dbReference type="EMBL" id="MBF6356884.1"/>
    </source>
</evidence>
<gene>
    <name evidence="2" type="ORF">IU449_20450</name>
</gene>
<reference evidence="2 3" key="1">
    <citation type="submission" date="2020-10" db="EMBL/GenBank/DDBJ databases">
        <title>Identification of Nocardia species via Next-generation sequencing and recognition of intraspecies genetic diversity.</title>
        <authorList>
            <person name="Li P."/>
            <person name="Li P."/>
            <person name="Lu B."/>
        </authorList>
    </citation>
    <scope>NUCLEOTIDE SEQUENCE [LARGE SCALE GENOMIC DNA]</scope>
    <source>
        <strain evidence="2 3">BJ06-0143</strain>
    </source>
</reference>
<feature type="chain" id="PRO_5045557568" evidence="1">
    <location>
        <begin position="20"/>
        <end position="124"/>
    </location>
</feature>
<evidence type="ECO:0000256" key="1">
    <source>
        <dbReference type="SAM" id="SignalP"/>
    </source>
</evidence>
<dbReference type="Proteomes" id="UP000707731">
    <property type="component" value="Unassembled WGS sequence"/>
</dbReference>
<name>A0ABS0DEP2_9NOCA</name>